<protein>
    <recommendedName>
        <fullName evidence="1">oleoyl-[acyl-carrier-protein] hydrolase</fullName>
        <ecNumber evidence="1">3.1.2.14</ecNumber>
    </recommendedName>
</protein>
<reference evidence="3 4" key="1">
    <citation type="journal article" date="2015" name="Nat. Commun.">
        <title>Outbred genome sequencing and CRISPR/Cas9 gene editing in butterflies.</title>
        <authorList>
            <person name="Li X."/>
            <person name="Fan D."/>
            <person name="Zhang W."/>
            <person name="Liu G."/>
            <person name="Zhang L."/>
            <person name="Zhao L."/>
            <person name="Fang X."/>
            <person name="Chen L."/>
            <person name="Dong Y."/>
            <person name="Chen Y."/>
            <person name="Ding Y."/>
            <person name="Zhao R."/>
            <person name="Feng M."/>
            <person name="Zhu Y."/>
            <person name="Feng Y."/>
            <person name="Jiang X."/>
            <person name="Zhu D."/>
            <person name="Xiang H."/>
            <person name="Feng X."/>
            <person name="Li S."/>
            <person name="Wang J."/>
            <person name="Zhang G."/>
            <person name="Kronforst M.R."/>
            <person name="Wang W."/>
        </authorList>
    </citation>
    <scope>NUCLEOTIDE SEQUENCE [LARGE SCALE GENOMIC DNA]</scope>
    <source>
        <strain evidence="3">Ya'a_city_454_Pm</strain>
        <tissue evidence="3">Whole body</tissue>
    </source>
</reference>
<dbReference type="SUPFAM" id="SSF53474">
    <property type="entry name" value="alpha/beta-Hydrolases"/>
    <property type="match status" value="1"/>
</dbReference>
<evidence type="ECO:0000313" key="3">
    <source>
        <dbReference type="EMBL" id="KPJ09499.1"/>
    </source>
</evidence>
<dbReference type="Pfam" id="PF00975">
    <property type="entry name" value="Thioesterase"/>
    <property type="match status" value="1"/>
</dbReference>
<feature type="domain" description="Thioesterase" evidence="2">
    <location>
        <begin position="75"/>
        <end position="237"/>
    </location>
</feature>
<dbReference type="InterPro" id="IPR029058">
    <property type="entry name" value="AB_hydrolase_fold"/>
</dbReference>
<dbReference type="STRING" id="76193.A0A194QW12"/>
<evidence type="ECO:0000313" key="4">
    <source>
        <dbReference type="Proteomes" id="UP000053240"/>
    </source>
</evidence>
<dbReference type="AlphaFoldDB" id="A0A194QW12"/>
<dbReference type="InterPro" id="IPR001031">
    <property type="entry name" value="Thioesterase"/>
</dbReference>
<dbReference type="GO" id="GO:0016297">
    <property type="term" value="F:fatty acyl-[ACP] hydrolase activity"/>
    <property type="evidence" value="ECO:0007669"/>
    <property type="project" value="UniProtKB-EC"/>
</dbReference>
<dbReference type="Gene3D" id="3.40.50.1820">
    <property type="entry name" value="alpha/beta hydrolase"/>
    <property type="match status" value="1"/>
</dbReference>
<sequence length="344" mass="38990">MWCGVEGERCGDKESTTQRRKVKVTGEREISLFEKQSTGLEIVSGVVYRSTVKTPLKSGACAKPDKLEIDPNVTHLILIPGFEGHHRIFKDLCEPLKLRAVAMKLDTDLNSSSIQEMALNIYKTLSRNLNFKKTFYLLGYSFGVNVALELAALIEKQGERGIVFCLDSSPDALKHLMKTYAGDLSNANLQNVIAAPRMFYLTTGLNSEEFLKELEIIESWDKKIDVFIRRVKGLVSYSHDYMRSLLEITYDRVILAREYQPNLKLKSELVLIKSTTSAEFVNLPDDYNLGKYSESPVKVYNIDGDHASVPYDIRVSTIINDSLEAKLLNEFNKTNTCETYLMKD</sequence>
<proteinExistence type="predicted"/>
<dbReference type="Proteomes" id="UP000053240">
    <property type="component" value="Unassembled WGS sequence"/>
</dbReference>
<dbReference type="InParanoid" id="A0A194QW12"/>
<organism evidence="3 4">
    <name type="scientific">Papilio machaon</name>
    <name type="common">Old World swallowtail butterfly</name>
    <dbReference type="NCBI Taxonomy" id="76193"/>
    <lineage>
        <taxon>Eukaryota</taxon>
        <taxon>Metazoa</taxon>
        <taxon>Ecdysozoa</taxon>
        <taxon>Arthropoda</taxon>
        <taxon>Hexapoda</taxon>
        <taxon>Insecta</taxon>
        <taxon>Pterygota</taxon>
        <taxon>Neoptera</taxon>
        <taxon>Endopterygota</taxon>
        <taxon>Lepidoptera</taxon>
        <taxon>Glossata</taxon>
        <taxon>Ditrysia</taxon>
        <taxon>Papilionoidea</taxon>
        <taxon>Papilionidae</taxon>
        <taxon>Papilioninae</taxon>
        <taxon>Papilio</taxon>
    </lineage>
</organism>
<keyword evidence="4" id="KW-1185">Reference proteome</keyword>
<accession>A0A194QW12</accession>
<gene>
    <name evidence="3" type="ORF">RR48_13133</name>
</gene>
<evidence type="ECO:0000256" key="1">
    <source>
        <dbReference type="ARBA" id="ARBA00012480"/>
    </source>
</evidence>
<dbReference type="EC" id="3.1.2.14" evidence="1"/>
<name>A0A194QW12_PAPMA</name>
<dbReference type="EMBL" id="KQ461073">
    <property type="protein sequence ID" value="KPJ09499.1"/>
    <property type="molecule type" value="Genomic_DNA"/>
</dbReference>
<evidence type="ECO:0000259" key="2">
    <source>
        <dbReference type="Pfam" id="PF00975"/>
    </source>
</evidence>